<evidence type="ECO:0000256" key="5">
    <source>
        <dbReference type="SAM" id="Phobius"/>
    </source>
</evidence>
<dbReference type="Pfam" id="PF02535">
    <property type="entry name" value="Zip"/>
    <property type="match status" value="1"/>
</dbReference>
<protein>
    <submittedName>
        <fullName evidence="6">Predicted protein</fullName>
    </submittedName>
</protein>
<organism evidence="7">
    <name type="scientific">Naegleria gruberi</name>
    <name type="common">Amoeba</name>
    <dbReference type="NCBI Taxonomy" id="5762"/>
    <lineage>
        <taxon>Eukaryota</taxon>
        <taxon>Discoba</taxon>
        <taxon>Heterolobosea</taxon>
        <taxon>Tetramitia</taxon>
        <taxon>Eutetramitia</taxon>
        <taxon>Vahlkampfiidae</taxon>
        <taxon>Naegleria</taxon>
    </lineage>
</organism>
<feature type="non-terminal residue" evidence="6">
    <location>
        <position position="1"/>
    </location>
</feature>
<evidence type="ECO:0000256" key="2">
    <source>
        <dbReference type="ARBA" id="ARBA00022692"/>
    </source>
</evidence>
<dbReference type="AlphaFoldDB" id="D2VGX3"/>
<feature type="transmembrane region" description="Helical" evidence="5">
    <location>
        <begin position="172"/>
        <end position="193"/>
    </location>
</feature>
<dbReference type="PANTHER" id="PTHR11040">
    <property type="entry name" value="ZINC/IRON TRANSPORTER"/>
    <property type="match status" value="1"/>
</dbReference>
<dbReference type="Proteomes" id="UP000006671">
    <property type="component" value="Unassembled WGS sequence"/>
</dbReference>
<dbReference type="GO" id="GO:0005385">
    <property type="term" value="F:zinc ion transmembrane transporter activity"/>
    <property type="evidence" value="ECO:0007669"/>
    <property type="project" value="TreeGrafter"/>
</dbReference>
<evidence type="ECO:0000256" key="4">
    <source>
        <dbReference type="ARBA" id="ARBA00023136"/>
    </source>
</evidence>
<name>D2VGX3_NAEGR</name>
<evidence type="ECO:0000313" key="6">
    <source>
        <dbReference type="EMBL" id="EFC43794.1"/>
    </source>
</evidence>
<dbReference type="OMA" id="HESTGPC"/>
<evidence type="ECO:0000256" key="3">
    <source>
        <dbReference type="ARBA" id="ARBA00022989"/>
    </source>
</evidence>
<keyword evidence="7" id="KW-1185">Reference proteome</keyword>
<dbReference type="eggNOG" id="KOG2474">
    <property type="taxonomic scope" value="Eukaryota"/>
</dbReference>
<dbReference type="InterPro" id="IPR003689">
    <property type="entry name" value="ZIP"/>
</dbReference>
<keyword evidence="2 5" id="KW-0812">Transmembrane</keyword>
<gene>
    <name evidence="6" type="ORF">NAEGRDRAFT_3536</name>
</gene>
<accession>D2VGX3</accession>
<feature type="transmembrane region" description="Helical" evidence="5">
    <location>
        <begin position="23"/>
        <end position="44"/>
    </location>
</feature>
<sequence length="226" mass="24256">AGISTFIGGFIIICMGKPSDGKIGYMMGFASGVMMFVSFFHLIPESIEDIGVIPSIISFIIGSVLFIGISKVSDESDSDSLKKKEVVDVKKPANVTTNRKRLYHTAIIVTLGLSLHNLPEGMAVYTSTLTTYKLGLMIALAIGLHNVPEGMAVAIAVYAATNSIYQSLKYSLISGLCEPLGAALFGAMIYLGFLPHYIVFYMLAGCGGIMVIICFTELIPTSLEYL</sequence>
<proteinExistence type="predicted"/>
<feature type="transmembrane region" description="Helical" evidence="5">
    <location>
        <begin position="50"/>
        <end position="69"/>
    </location>
</feature>
<dbReference type="GeneID" id="8856606"/>
<dbReference type="RefSeq" id="XP_002676538.1">
    <property type="nucleotide sequence ID" value="XM_002676492.1"/>
</dbReference>
<dbReference type="EMBL" id="GG738871">
    <property type="protein sequence ID" value="EFC43794.1"/>
    <property type="molecule type" value="Genomic_DNA"/>
</dbReference>
<feature type="non-terminal residue" evidence="6">
    <location>
        <position position="226"/>
    </location>
</feature>
<dbReference type="InParanoid" id="D2VGX3"/>
<evidence type="ECO:0000256" key="1">
    <source>
        <dbReference type="ARBA" id="ARBA00004141"/>
    </source>
</evidence>
<feature type="transmembrane region" description="Helical" evidence="5">
    <location>
        <begin position="138"/>
        <end position="160"/>
    </location>
</feature>
<feature type="transmembrane region" description="Helical" evidence="5">
    <location>
        <begin position="199"/>
        <end position="219"/>
    </location>
</feature>
<dbReference type="KEGG" id="ngr:NAEGRDRAFT_3536"/>
<dbReference type="STRING" id="5762.D2VGX3"/>
<keyword evidence="4 5" id="KW-0472">Membrane</keyword>
<comment type="subcellular location">
    <subcellularLocation>
        <location evidence="1">Membrane</location>
        <topology evidence="1">Multi-pass membrane protein</topology>
    </subcellularLocation>
</comment>
<reference evidence="6 7" key="1">
    <citation type="journal article" date="2010" name="Cell">
        <title>The genome of Naegleria gruberi illuminates early eukaryotic versatility.</title>
        <authorList>
            <person name="Fritz-Laylin L.K."/>
            <person name="Prochnik S.E."/>
            <person name="Ginger M.L."/>
            <person name="Dacks J.B."/>
            <person name="Carpenter M.L."/>
            <person name="Field M.C."/>
            <person name="Kuo A."/>
            <person name="Paredez A."/>
            <person name="Chapman J."/>
            <person name="Pham J."/>
            <person name="Shu S."/>
            <person name="Neupane R."/>
            <person name="Cipriano M."/>
            <person name="Mancuso J."/>
            <person name="Tu H."/>
            <person name="Salamov A."/>
            <person name="Lindquist E."/>
            <person name="Shapiro H."/>
            <person name="Lucas S."/>
            <person name="Grigoriev I.V."/>
            <person name="Cande W.Z."/>
            <person name="Fulton C."/>
            <person name="Rokhsar D.S."/>
            <person name="Dawson S.C."/>
        </authorList>
    </citation>
    <scope>NUCLEOTIDE SEQUENCE [LARGE SCALE GENOMIC DNA]</scope>
    <source>
        <strain evidence="6 7">NEG-M</strain>
    </source>
</reference>
<dbReference type="PANTHER" id="PTHR11040:SF210">
    <property type="entry name" value="ZINC-REGULATED TRANSPORTER 3"/>
    <property type="match status" value="1"/>
</dbReference>
<dbReference type="OrthoDB" id="262547at2759"/>
<evidence type="ECO:0000313" key="7">
    <source>
        <dbReference type="Proteomes" id="UP000006671"/>
    </source>
</evidence>
<dbReference type="GO" id="GO:0016020">
    <property type="term" value="C:membrane"/>
    <property type="evidence" value="ECO:0007669"/>
    <property type="project" value="UniProtKB-SubCell"/>
</dbReference>
<dbReference type="VEuPathDB" id="AmoebaDB:NAEGRDRAFT_3536"/>
<keyword evidence="3 5" id="KW-1133">Transmembrane helix</keyword>